<dbReference type="AlphaFoldDB" id="A0A8J5KLI2"/>
<sequence length="148" mass="16899">MHSLEDKVIRIYHSVITKDYVPIKVNEVLLLISNRAVDNPIFTAIHLTKTTMSNELGKITLNETFKEKDALDENIVICVSFSSYTILYLTTINEVASNWGVKCLCFNIQDIFPPSEVLKMQAKVYILPIPDQLLLAMEDFRALVDYQS</sequence>
<dbReference type="InterPro" id="IPR050710">
    <property type="entry name" value="Band7/mec-2_domain"/>
</dbReference>
<organism evidence="1 2">
    <name type="scientific">Zingiber officinale</name>
    <name type="common">Ginger</name>
    <name type="synonym">Amomum zingiber</name>
    <dbReference type="NCBI Taxonomy" id="94328"/>
    <lineage>
        <taxon>Eukaryota</taxon>
        <taxon>Viridiplantae</taxon>
        <taxon>Streptophyta</taxon>
        <taxon>Embryophyta</taxon>
        <taxon>Tracheophyta</taxon>
        <taxon>Spermatophyta</taxon>
        <taxon>Magnoliopsida</taxon>
        <taxon>Liliopsida</taxon>
        <taxon>Zingiberales</taxon>
        <taxon>Zingiberaceae</taxon>
        <taxon>Zingiber</taxon>
    </lineage>
</organism>
<evidence type="ECO:0000313" key="2">
    <source>
        <dbReference type="Proteomes" id="UP000734854"/>
    </source>
</evidence>
<comment type="caution">
    <text evidence="1">The sequence shown here is derived from an EMBL/GenBank/DDBJ whole genome shotgun (WGS) entry which is preliminary data.</text>
</comment>
<keyword evidence="2" id="KW-1185">Reference proteome</keyword>
<reference evidence="1 2" key="1">
    <citation type="submission" date="2020-08" db="EMBL/GenBank/DDBJ databases">
        <title>Plant Genome Project.</title>
        <authorList>
            <person name="Zhang R.-G."/>
        </authorList>
    </citation>
    <scope>NUCLEOTIDE SEQUENCE [LARGE SCALE GENOMIC DNA]</scope>
    <source>
        <tissue evidence="1">Rhizome</tissue>
    </source>
</reference>
<dbReference type="EMBL" id="JACMSC010000014">
    <property type="protein sequence ID" value="KAG6488431.1"/>
    <property type="molecule type" value="Genomic_DNA"/>
</dbReference>
<dbReference type="InterPro" id="IPR036013">
    <property type="entry name" value="Band_7/SPFH_dom_sf"/>
</dbReference>
<dbReference type="PANTHER" id="PTHR43327">
    <property type="entry name" value="STOMATIN-LIKE PROTEIN 2, MITOCHONDRIAL"/>
    <property type="match status" value="1"/>
</dbReference>
<dbReference type="Gene3D" id="3.30.479.30">
    <property type="entry name" value="Band 7 domain"/>
    <property type="match status" value="1"/>
</dbReference>
<dbReference type="GO" id="GO:0007005">
    <property type="term" value="P:mitochondrion organization"/>
    <property type="evidence" value="ECO:0007669"/>
    <property type="project" value="TreeGrafter"/>
</dbReference>
<name>A0A8J5KLI2_ZINOF</name>
<proteinExistence type="predicted"/>
<dbReference type="GO" id="GO:0005739">
    <property type="term" value="C:mitochondrion"/>
    <property type="evidence" value="ECO:0007669"/>
    <property type="project" value="TreeGrafter"/>
</dbReference>
<gene>
    <name evidence="1" type="ORF">ZIOFF_049674</name>
</gene>
<accession>A0A8J5KLI2</accession>
<dbReference type="Proteomes" id="UP000734854">
    <property type="component" value="Unassembled WGS sequence"/>
</dbReference>
<dbReference type="PANTHER" id="PTHR43327:SF10">
    <property type="entry name" value="STOMATIN-LIKE PROTEIN 2, MITOCHONDRIAL"/>
    <property type="match status" value="1"/>
</dbReference>
<dbReference type="SUPFAM" id="SSF117892">
    <property type="entry name" value="Band 7/SPFH domain"/>
    <property type="match status" value="1"/>
</dbReference>
<evidence type="ECO:0000313" key="1">
    <source>
        <dbReference type="EMBL" id="KAG6488431.1"/>
    </source>
</evidence>
<protein>
    <submittedName>
        <fullName evidence="1">Uncharacterized protein</fullName>
    </submittedName>
</protein>